<evidence type="ECO:0000256" key="3">
    <source>
        <dbReference type="ARBA" id="ARBA00005179"/>
    </source>
</evidence>
<evidence type="ECO:0000256" key="10">
    <source>
        <dbReference type="ARBA" id="ARBA00023004"/>
    </source>
</evidence>
<evidence type="ECO:0000256" key="11">
    <source>
        <dbReference type="ARBA" id="ARBA00023033"/>
    </source>
</evidence>
<dbReference type="GO" id="GO:0016020">
    <property type="term" value="C:membrane"/>
    <property type="evidence" value="ECO:0007669"/>
    <property type="project" value="UniProtKB-SubCell"/>
</dbReference>
<comment type="pathway">
    <text evidence="3">Secondary metabolite biosynthesis.</text>
</comment>
<evidence type="ECO:0000256" key="9">
    <source>
        <dbReference type="ARBA" id="ARBA00023002"/>
    </source>
</evidence>
<dbReference type="STRING" id="34475.A0A4Y9Z3M0"/>
<keyword evidence="9" id="KW-0560">Oxidoreductase</keyword>
<keyword evidence="8" id="KW-1133">Transmembrane helix</keyword>
<dbReference type="GO" id="GO:0016705">
    <property type="term" value="F:oxidoreductase activity, acting on paired donors, with incorporation or reduction of molecular oxygen"/>
    <property type="evidence" value="ECO:0007669"/>
    <property type="project" value="InterPro"/>
</dbReference>
<dbReference type="GO" id="GO:0020037">
    <property type="term" value="F:heme binding"/>
    <property type="evidence" value="ECO:0007669"/>
    <property type="project" value="InterPro"/>
</dbReference>
<dbReference type="InterPro" id="IPR001128">
    <property type="entry name" value="Cyt_P450"/>
</dbReference>
<evidence type="ECO:0000313" key="14">
    <source>
        <dbReference type="Proteomes" id="UP000298390"/>
    </source>
</evidence>
<reference evidence="13 14" key="1">
    <citation type="submission" date="2019-01" db="EMBL/GenBank/DDBJ databases">
        <title>Genome sequencing of the rare red list fungi Fomitopsis rosea.</title>
        <authorList>
            <person name="Buettner E."/>
            <person name="Kellner H."/>
        </authorList>
    </citation>
    <scope>NUCLEOTIDE SEQUENCE [LARGE SCALE GENOMIC DNA]</scope>
    <source>
        <strain evidence="13 14">DSM 105464</strain>
    </source>
</reference>
<keyword evidence="12" id="KW-0472">Membrane</keyword>
<dbReference type="Pfam" id="PF00067">
    <property type="entry name" value="p450"/>
    <property type="match status" value="1"/>
</dbReference>
<comment type="subcellular location">
    <subcellularLocation>
        <location evidence="2">Membrane</location>
    </subcellularLocation>
</comment>
<dbReference type="Gene3D" id="1.10.630.10">
    <property type="entry name" value="Cytochrome P450"/>
    <property type="match status" value="1"/>
</dbReference>
<dbReference type="GO" id="GO:0005506">
    <property type="term" value="F:iron ion binding"/>
    <property type="evidence" value="ECO:0007669"/>
    <property type="project" value="InterPro"/>
</dbReference>
<name>A0A4Y9Z3M0_9APHY</name>
<gene>
    <name evidence="13" type="ORF">EVJ58_g997</name>
</gene>
<comment type="similarity">
    <text evidence="4">Belongs to the cytochrome P450 family.</text>
</comment>
<evidence type="ECO:0000256" key="5">
    <source>
        <dbReference type="ARBA" id="ARBA00022617"/>
    </source>
</evidence>
<dbReference type="GO" id="GO:0004497">
    <property type="term" value="F:monooxygenase activity"/>
    <property type="evidence" value="ECO:0007669"/>
    <property type="project" value="UniProtKB-KW"/>
</dbReference>
<evidence type="ECO:0000256" key="2">
    <source>
        <dbReference type="ARBA" id="ARBA00004370"/>
    </source>
</evidence>
<dbReference type="EMBL" id="SEKV01000030">
    <property type="protein sequence ID" value="TFY68451.1"/>
    <property type="molecule type" value="Genomic_DNA"/>
</dbReference>
<dbReference type="InterPro" id="IPR050364">
    <property type="entry name" value="Cytochrome_P450_fung"/>
</dbReference>
<evidence type="ECO:0000256" key="8">
    <source>
        <dbReference type="ARBA" id="ARBA00022989"/>
    </source>
</evidence>
<comment type="cofactor">
    <cofactor evidence="1">
        <name>heme</name>
        <dbReference type="ChEBI" id="CHEBI:30413"/>
    </cofactor>
</comment>
<keyword evidence="5" id="KW-0349">Heme</keyword>
<evidence type="ECO:0000256" key="12">
    <source>
        <dbReference type="ARBA" id="ARBA00023136"/>
    </source>
</evidence>
<dbReference type="PANTHER" id="PTHR46300">
    <property type="entry name" value="P450, PUTATIVE (EUROFUNG)-RELATED-RELATED"/>
    <property type="match status" value="1"/>
</dbReference>
<dbReference type="PRINTS" id="PR00463">
    <property type="entry name" value="EP450I"/>
</dbReference>
<dbReference type="SUPFAM" id="SSF48264">
    <property type="entry name" value="Cytochrome P450"/>
    <property type="match status" value="1"/>
</dbReference>
<keyword evidence="10" id="KW-0408">Iron</keyword>
<proteinExistence type="inferred from homology"/>
<dbReference type="Proteomes" id="UP000298390">
    <property type="component" value="Unassembled WGS sequence"/>
</dbReference>
<keyword evidence="7" id="KW-0479">Metal-binding</keyword>
<evidence type="ECO:0000256" key="4">
    <source>
        <dbReference type="ARBA" id="ARBA00010617"/>
    </source>
</evidence>
<organism evidence="13 14">
    <name type="scientific">Rhodofomes roseus</name>
    <dbReference type="NCBI Taxonomy" id="34475"/>
    <lineage>
        <taxon>Eukaryota</taxon>
        <taxon>Fungi</taxon>
        <taxon>Dikarya</taxon>
        <taxon>Basidiomycota</taxon>
        <taxon>Agaricomycotina</taxon>
        <taxon>Agaricomycetes</taxon>
        <taxon>Polyporales</taxon>
        <taxon>Rhodofomes</taxon>
    </lineage>
</organism>
<comment type="caution">
    <text evidence="13">The sequence shown here is derived from an EMBL/GenBank/DDBJ whole genome shotgun (WGS) entry which is preliminary data.</text>
</comment>
<dbReference type="InterPro" id="IPR036396">
    <property type="entry name" value="Cyt_P450_sf"/>
</dbReference>
<evidence type="ECO:0000313" key="13">
    <source>
        <dbReference type="EMBL" id="TFY68451.1"/>
    </source>
</evidence>
<sequence length="225" mass="25314">METPDDYTLHVNRLLAALVLESVYGDLTTSLGEQYVKLMDTAMEATNATGALGGTLVDMIPFLKYVSAWMPGASWKRAALHAKQLVWEGPPYKYRTAWRERRSPPPSLISTLIENATKTGRLEREETVIMHTAGIIYAAATDTTKAALLTFFLAMVLHPEAFRKAREKVDRVIGTNRLPNLEDRPNLPYVDSVLKETYRWHAPLPLEDDESKAITCLEIPPSWQT</sequence>
<dbReference type="AlphaFoldDB" id="A0A4Y9Z3M0"/>
<keyword evidence="6" id="KW-0812">Transmembrane</keyword>
<evidence type="ECO:0000256" key="6">
    <source>
        <dbReference type="ARBA" id="ARBA00022692"/>
    </source>
</evidence>
<dbReference type="InterPro" id="IPR002401">
    <property type="entry name" value="Cyt_P450_E_grp-I"/>
</dbReference>
<protein>
    <recommendedName>
        <fullName evidence="15">Cytochrome P450</fullName>
    </recommendedName>
</protein>
<accession>A0A4Y9Z3M0</accession>
<evidence type="ECO:0000256" key="7">
    <source>
        <dbReference type="ARBA" id="ARBA00022723"/>
    </source>
</evidence>
<evidence type="ECO:0000256" key="1">
    <source>
        <dbReference type="ARBA" id="ARBA00001971"/>
    </source>
</evidence>
<keyword evidence="11" id="KW-0503">Monooxygenase</keyword>
<dbReference type="PANTHER" id="PTHR46300:SF2">
    <property type="entry name" value="CYTOCHROME P450 MONOOXYGENASE ALNH-RELATED"/>
    <property type="match status" value="1"/>
</dbReference>
<evidence type="ECO:0008006" key="15">
    <source>
        <dbReference type="Google" id="ProtNLM"/>
    </source>
</evidence>